<keyword evidence="3" id="KW-1185">Reference proteome</keyword>
<keyword evidence="1" id="KW-0812">Transmembrane</keyword>
<feature type="transmembrane region" description="Helical" evidence="1">
    <location>
        <begin position="14"/>
        <end position="34"/>
    </location>
</feature>
<dbReference type="RefSeq" id="WP_209739736.1">
    <property type="nucleotide sequence ID" value="NZ_CP072611.1"/>
</dbReference>
<comment type="caution">
    <text evidence="2">The sequence shown here is derived from an EMBL/GenBank/DDBJ whole genome shotgun (WGS) entry which is preliminary data.</text>
</comment>
<keyword evidence="1" id="KW-0472">Membrane</keyword>
<dbReference type="Proteomes" id="UP001597371">
    <property type="component" value="Unassembled WGS sequence"/>
</dbReference>
<protein>
    <submittedName>
        <fullName evidence="2">Uncharacterized protein</fullName>
    </submittedName>
</protein>
<keyword evidence="1" id="KW-1133">Transmembrane helix</keyword>
<feature type="transmembrane region" description="Helical" evidence="1">
    <location>
        <begin position="40"/>
        <end position="60"/>
    </location>
</feature>
<reference evidence="3" key="1">
    <citation type="journal article" date="2019" name="Int. J. Syst. Evol. Microbiol.">
        <title>The Global Catalogue of Microorganisms (GCM) 10K type strain sequencing project: providing services to taxonomists for standard genome sequencing and annotation.</title>
        <authorList>
            <consortium name="The Broad Institute Genomics Platform"/>
            <consortium name="The Broad Institute Genome Sequencing Center for Infectious Disease"/>
            <person name="Wu L."/>
            <person name="Ma J."/>
        </authorList>
    </citation>
    <scope>NUCLEOTIDE SEQUENCE [LARGE SCALE GENOMIC DNA]</scope>
    <source>
        <strain evidence="3">ZS-35-S2</strain>
    </source>
</reference>
<proteinExistence type="predicted"/>
<evidence type="ECO:0000256" key="1">
    <source>
        <dbReference type="SAM" id="Phobius"/>
    </source>
</evidence>
<evidence type="ECO:0000313" key="2">
    <source>
        <dbReference type="EMBL" id="MFD2236842.1"/>
    </source>
</evidence>
<dbReference type="EMBL" id="JBHUIJ010000005">
    <property type="protein sequence ID" value="MFD2236842.1"/>
    <property type="molecule type" value="Genomic_DNA"/>
</dbReference>
<name>A0ABW5CJR8_9HYPH</name>
<evidence type="ECO:0000313" key="3">
    <source>
        <dbReference type="Proteomes" id="UP001597371"/>
    </source>
</evidence>
<accession>A0ABW5CJR8</accession>
<organism evidence="2 3">
    <name type="scientific">Aureimonas populi</name>
    <dbReference type="NCBI Taxonomy" id="1701758"/>
    <lineage>
        <taxon>Bacteria</taxon>
        <taxon>Pseudomonadati</taxon>
        <taxon>Pseudomonadota</taxon>
        <taxon>Alphaproteobacteria</taxon>
        <taxon>Hyphomicrobiales</taxon>
        <taxon>Aurantimonadaceae</taxon>
        <taxon>Aureimonas</taxon>
    </lineage>
</organism>
<gene>
    <name evidence="2" type="ORF">ACFSKQ_05110</name>
</gene>
<sequence length="63" mass="7414">MTPPYRIEYNWRDAVAVGVFFAFSIPWTAMRAWVKGDGTFLAMTMILIALAVRIIWLYVYRPR</sequence>